<evidence type="ECO:0000313" key="1">
    <source>
        <dbReference type="EMBL" id="SFK97074.1"/>
    </source>
</evidence>
<dbReference type="Pfam" id="PF09898">
    <property type="entry name" value="DUF2125"/>
    <property type="match status" value="1"/>
</dbReference>
<dbReference type="InterPro" id="IPR018666">
    <property type="entry name" value="DUF2125"/>
</dbReference>
<dbReference type="STRING" id="1123062.SAMN02745775_112143"/>
<protein>
    <recommendedName>
        <fullName evidence="3">DUF2125 domain-containing protein</fullName>
    </recommendedName>
</protein>
<dbReference type="EMBL" id="FOSQ01000012">
    <property type="protein sequence ID" value="SFK97074.1"/>
    <property type="molecule type" value="Genomic_DNA"/>
</dbReference>
<sequence>MDEVCTGGRGRAIPPRVMEMKTPGRRRPLAPRIALGVLVALAALGAGHALLWRAMAAEIEQGFATWVQVRRAQGWRVDHAAPVRAGYPLSAALILPNLRIEGGEATLPGGFVLQAERAVLRVALPRLDRLRVEMPGAQRLRIGDDEYRFAADTLVALVPLEGGTPPRGGEVLAERLRLSTPAGPMAVGSARATLDTSSTATEGEAALEVTATAEEIDLPAAPGGRAAAFGRRIAAFGAEMALSGPVPPGRFPVVRAESWRDAGGTLEVKSLSLRWGPVGATAAATLALDEGLQPMGAGSIRLTGAAEALDALAEAGLVGRRAAATARAILPLMSRPNPAGQPEVEVPLTIEDRTLAVARIPVLRFTPLAWPAPDRER</sequence>
<accession>A0A1I4DU31</accession>
<name>A0A1I4DU31_9PROT</name>
<gene>
    <name evidence="1" type="ORF">SAMN02745775_112143</name>
</gene>
<dbReference type="Proteomes" id="UP000199473">
    <property type="component" value="Unassembled WGS sequence"/>
</dbReference>
<keyword evidence="2" id="KW-1185">Reference proteome</keyword>
<evidence type="ECO:0000313" key="2">
    <source>
        <dbReference type="Proteomes" id="UP000199473"/>
    </source>
</evidence>
<proteinExistence type="predicted"/>
<reference evidence="1 2" key="1">
    <citation type="submission" date="2016-10" db="EMBL/GenBank/DDBJ databases">
        <authorList>
            <person name="de Groot N.N."/>
        </authorList>
    </citation>
    <scope>NUCLEOTIDE SEQUENCE [LARGE SCALE GENOMIC DNA]</scope>
    <source>
        <strain evidence="1 2">DSM 19981</strain>
    </source>
</reference>
<organism evidence="1 2">
    <name type="scientific">Falsiroseomonas stagni DSM 19981</name>
    <dbReference type="NCBI Taxonomy" id="1123062"/>
    <lineage>
        <taxon>Bacteria</taxon>
        <taxon>Pseudomonadati</taxon>
        <taxon>Pseudomonadota</taxon>
        <taxon>Alphaproteobacteria</taxon>
        <taxon>Acetobacterales</taxon>
        <taxon>Roseomonadaceae</taxon>
        <taxon>Falsiroseomonas</taxon>
    </lineage>
</organism>
<evidence type="ECO:0008006" key="3">
    <source>
        <dbReference type="Google" id="ProtNLM"/>
    </source>
</evidence>
<dbReference type="AlphaFoldDB" id="A0A1I4DU31"/>